<dbReference type="Pfam" id="PF06152">
    <property type="entry name" value="Phage_min_cap2"/>
    <property type="match status" value="1"/>
</dbReference>
<dbReference type="Proteomes" id="UP001223586">
    <property type="component" value="Unassembled WGS sequence"/>
</dbReference>
<dbReference type="RefSeq" id="WP_307225811.1">
    <property type="nucleotide sequence ID" value="NZ_JAUSTT010000001.1"/>
</dbReference>
<evidence type="ECO:0008006" key="3">
    <source>
        <dbReference type="Google" id="ProtNLM"/>
    </source>
</evidence>
<comment type="caution">
    <text evidence="1">The sequence shown here is derived from an EMBL/GenBank/DDBJ whole genome shotgun (WGS) entry which is preliminary data.</text>
</comment>
<organism evidence="1 2">
    <name type="scientific">Bacillus chungangensis</name>
    <dbReference type="NCBI Taxonomy" id="587633"/>
    <lineage>
        <taxon>Bacteria</taxon>
        <taxon>Bacillati</taxon>
        <taxon>Bacillota</taxon>
        <taxon>Bacilli</taxon>
        <taxon>Bacillales</taxon>
        <taxon>Bacillaceae</taxon>
        <taxon>Bacillus</taxon>
    </lineage>
</organism>
<evidence type="ECO:0000313" key="2">
    <source>
        <dbReference type="Proteomes" id="UP001223586"/>
    </source>
</evidence>
<gene>
    <name evidence="1" type="ORF">J2S08_000217</name>
</gene>
<dbReference type="InterPro" id="IPR009319">
    <property type="entry name" value="Phage_A118_VSP1"/>
</dbReference>
<protein>
    <recommendedName>
        <fullName evidence="3">Minor capsid protein</fullName>
    </recommendedName>
</protein>
<evidence type="ECO:0000313" key="1">
    <source>
        <dbReference type="EMBL" id="MDQ0174386.1"/>
    </source>
</evidence>
<proteinExistence type="predicted"/>
<name>A0ABT9WMA5_9BACI</name>
<dbReference type="EMBL" id="JAUSTT010000001">
    <property type="protein sequence ID" value="MDQ0174386.1"/>
    <property type="molecule type" value="Genomic_DNA"/>
</dbReference>
<keyword evidence="2" id="KW-1185">Reference proteome</keyword>
<accession>A0ABT9WMA5</accession>
<reference evidence="1 2" key="1">
    <citation type="submission" date="2023-07" db="EMBL/GenBank/DDBJ databases">
        <title>Genomic Encyclopedia of Type Strains, Phase IV (KMG-IV): sequencing the most valuable type-strain genomes for metagenomic binning, comparative biology and taxonomic classification.</title>
        <authorList>
            <person name="Goeker M."/>
        </authorList>
    </citation>
    <scope>NUCLEOTIDE SEQUENCE [LARGE SCALE GENOMIC DNA]</scope>
    <source>
        <strain evidence="1 2">DSM 23837</strain>
    </source>
</reference>
<sequence length="296" mass="33593">MTKREFRESPRPNYDYDAQRLVRQYEQALKAIRKELNSLFLTDFKRAQILAVEAEIIEILKKLGANAGKWASEAITKSARDGVASTLYSMGLAVTFEEAKKIATFNKLNKAMIEAIVADTQSDLLAVTENVERRTKTAIRRTSALVMRTKATQGINDIKSLNKDIARELKKRLGDEVDTAIIDAAGRRWRLSHYTEMLGRTKMMEAHLESTINEAIGRDVIYGVISRHNAKDDCRAYEGKLIKLTPEAPGNFPAFEDLPRNEIFHPCCKHTISPVRRPDRLPTDLLELNELPYEMA</sequence>